<evidence type="ECO:0000313" key="9">
    <source>
        <dbReference type="Proteomes" id="UP000799767"/>
    </source>
</evidence>
<dbReference type="RefSeq" id="XP_033591139.1">
    <property type="nucleotide sequence ID" value="XM_033730992.1"/>
</dbReference>
<proteinExistence type="inferred from homology"/>
<comment type="subunit">
    <text evidence="3">Interacts with ERF2.</text>
</comment>
<evidence type="ECO:0000259" key="7">
    <source>
        <dbReference type="Pfam" id="PF10256"/>
    </source>
</evidence>
<feature type="domain" description="Golgin subfamily A member 7/ERF4" evidence="7">
    <location>
        <begin position="38"/>
        <end position="155"/>
    </location>
</feature>
<evidence type="ECO:0000256" key="6">
    <source>
        <dbReference type="ARBA" id="ARBA00023136"/>
    </source>
</evidence>
<dbReference type="InterPro" id="IPR051371">
    <property type="entry name" value="Ras_palmitoyltransferase"/>
</dbReference>
<dbReference type="AlphaFoldDB" id="A0A6A6PWS8"/>
<keyword evidence="6" id="KW-0472">Membrane</keyword>
<evidence type="ECO:0000256" key="1">
    <source>
        <dbReference type="ARBA" id="ARBA00004406"/>
    </source>
</evidence>
<keyword evidence="9" id="KW-1185">Reference proteome</keyword>
<dbReference type="PANTHER" id="PTHR13254">
    <property type="entry name" value="GOLGI AUTOANTIGEN, GOLGIN SUBFAMILY A, 7"/>
    <property type="match status" value="1"/>
</dbReference>
<dbReference type="EMBL" id="MU001634">
    <property type="protein sequence ID" value="KAF2484570.1"/>
    <property type="molecule type" value="Genomic_DNA"/>
</dbReference>
<dbReference type="GO" id="GO:0031211">
    <property type="term" value="C:endoplasmic reticulum palmitoyltransferase complex"/>
    <property type="evidence" value="ECO:0007669"/>
    <property type="project" value="TreeGrafter"/>
</dbReference>
<dbReference type="Pfam" id="PF10256">
    <property type="entry name" value="Erf4"/>
    <property type="match status" value="1"/>
</dbReference>
<gene>
    <name evidence="8" type="ORF">BDY17DRAFT_249555</name>
</gene>
<evidence type="ECO:0000256" key="2">
    <source>
        <dbReference type="ARBA" id="ARBA00007732"/>
    </source>
</evidence>
<dbReference type="InterPro" id="IPR019383">
    <property type="entry name" value="Golgin_A_7/ERF4"/>
</dbReference>
<evidence type="ECO:0000313" key="8">
    <source>
        <dbReference type="EMBL" id="KAF2484570.1"/>
    </source>
</evidence>
<dbReference type="OrthoDB" id="5377273at2759"/>
<dbReference type="GeneID" id="54471994"/>
<name>A0A6A6PWS8_9PEZI</name>
<dbReference type="GO" id="GO:0005789">
    <property type="term" value="C:endoplasmic reticulum membrane"/>
    <property type="evidence" value="ECO:0007669"/>
    <property type="project" value="UniProtKB-SubCell"/>
</dbReference>
<dbReference type="PANTHER" id="PTHR13254:SF0">
    <property type="entry name" value="GOLGIN SUBFAMILY A MEMBER 7_ERF4 DOMAIN-CONTAINING PROTEIN"/>
    <property type="match status" value="1"/>
</dbReference>
<evidence type="ECO:0000256" key="4">
    <source>
        <dbReference type="ARBA" id="ARBA00018463"/>
    </source>
</evidence>
<evidence type="ECO:0000256" key="3">
    <source>
        <dbReference type="ARBA" id="ARBA00011396"/>
    </source>
</evidence>
<dbReference type="GO" id="GO:0006612">
    <property type="term" value="P:protein targeting to membrane"/>
    <property type="evidence" value="ECO:0007669"/>
    <property type="project" value="TreeGrafter"/>
</dbReference>
<organism evidence="8 9">
    <name type="scientific">Neohortaea acidophila</name>
    <dbReference type="NCBI Taxonomy" id="245834"/>
    <lineage>
        <taxon>Eukaryota</taxon>
        <taxon>Fungi</taxon>
        <taxon>Dikarya</taxon>
        <taxon>Ascomycota</taxon>
        <taxon>Pezizomycotina</taxon>
        <taxon>Dothideomycetes</taxon>
        <taxon>Dothideomycetidae</taxon>
        <taxon>Mycosphaerellales</taxon>
        <taxon>Teratosphaeriaceae</taxon>
        <taxon>Neohortaea</taxon>
    </lineage>
</organism>
<reference evidence="8" key="1">
    <citation type="journal article" date="2020" name="Stud. Mycol.">
        <title>101 Dothideomycetes genomes: a test case for predicting lifestyles and emergence of pathogens.</title>
        <authorList>
            <person name="Haridas S."/>
            <person name="Albert R."/>
            <person name="Binder M."/>
            <person name="Bloem J."/>
            <person name="Labutti K."/>
            <person name="Salamov A."/>
            <person name="Andreopoulos B."/>
            <person name="Baker S."/>
            <person name="Barry K."/>
            <person name="Bills G."/>
            <person name="Bluhm B."/>
            <person name="Cannon C."/>
            <person name="Castanera R."/>
            <person name="Culley D."/>
            <person name="Daum C."/>
            <person name="Ezra D."/>
            <person name="Gonzalez J."/>
            <person name="Henrissat B."/>
            <person name="Kuo A."/>
            <person name="Liang C."/>
            <person name="Lipzen A."/>
            <person name="Lutzoni F."/>
            <person name="Magnuson J."/>
            <person name="Mondo S."/>
            <person name="Nolan M."/>
            <person name="Ohm R."/>
            <person name="Pangilinan J."/>
            <person name="Park H.-J."/>
            <person name="Ramirez L."/>
            <person name="Alfaro M."/>
            <person name="Sun H."/>
            <person name="Tritt A."/>
            <person name="Yoshinaga Y."/>
            <person name="Zwiers L.-H."/>
            <person name="Turgeon B."/>
            <person name="Goodwin S."/>
            <person name="Spatafora J."/>
            <person name="Crous P."/>
            <person name="Grigoriev I."/>
        </authorList>
    </citation>
    <scope>NUCLEOTIDE SEQUENCE</scope>
    <source>
        <strain evidence="8">CBS 113389</strain>
    </source>
</reference>
<accession>A0A6A6PWS8</accession>
<dbReference type="Proteomes" id="UP000799767">
    <property type="component" value="Unassembled WGS sequence"/>
</dbReference>
<evidence type="ECO:0000256" key="5">
    <source>
        <dbReference type="ARBA" id="ARBA00022824"/>
    </source>
</evidence>
<sequence>MSDEEEDEGFEWGPSHPCFPHPNPHCAADSAEAKATRVIRVRRDWLQAGDLYPQYANLYPEILDPLVTDEDFRFLVSNVNARLKAAFDPFTSRAWADTLLGVVTGFVWDDLGFTGAKTGIKGLEAFIDKWNADKRREGKDVRVVQLRRTGFMAMDFVIPDPGIDVVDDGNEREGEYEGGIGPAM</sequence>
<protein>
    <recommendedName>
        <fullName evidence="4">Ras modification protein ERF4</fullName>
    </recommendedName>
</protein>
<keyword evidence="5" id="KW-0256">Endoplasmic reticulum</keyword>
<comment type="similarity">
    <text evidence="2">Belongs to the ERF4 family.</text>
</comment>
<comment type="subcellular location">
    <subcellularLocation>
        <location evidence="1">Endoplasmic reticulum membrane</location>
        <topology evidence="1">Peripheral membrane protein</topology>
    </subcellularLocation>
</comment>